<dbReference type="Gene3D" id="1.10.530.10">
    <property type="match status" value="1"/>
</dbReference>
<organism evidence="2 3">
    <name type="scientific">Mycobacterium nebraskense</name>
    <dbReference type="NCBI Taxonomy" id="244292"/>
    <lineage>
        <taxon>Bacteria</taxon>
        <taxon>Bacillati</taxon>
        <taxon>Actinomycetota</taxon>
        <taxon>Actinomycetes</taxon>
        <taxon>Mycobacteriales</taxon>
        <taxon>Mycobacteriaceae</taxon>
        <taxon>Mycobacterium</taxon>
    </lineage>
</organism>
<dbReference type="AlphaFoldDB" id="A0A1X1YYJ7"/>
<protein>
    <recommendedName>
        <fullName evidence="1">Transglycosylase SLT domain-containing protein</fullName>
    </recommendedName>
</protein>
<dbReference type="InterPro" id="IPR008258">
    <property type="entry name" value="Transglycosylase_SLT_dom_1"/>
</dbReference>
<dbReference type="EMBL" id="LQPH01000164">
    <property type="protein sequence ID" value="ORW16179.1"/>
    <property type="molecule type" value="Genomic_DNA"/>
</dbReference>
<comment type="caution">
    <text evidence="2">The sequence shown here is derived from an EMBL/GenBank/DDBJ whole genome shotgun (WGS) entry which is preliminary data.</text>
</comment>
<proteinExistence type="predicted"/>
<dbReference type="Proteomes" id="UP000193781">
    <property type="component" value="Unassembled WGS sequence"/>
</dbReference>
<gene>
    <name evidence="2" type="ORF">AWC17_15185</name>
</gene>
<name>A0A1X1YYJ7_9MYCO</name>
<dbReference type="SUPFAM" id="SSF53955">
    <property type="entry name" value="Lysozyme-like"/>
    <property type="match status" value="1"/>
</dbReference>
<feature type="domain" description="Transglycosylase SLT" evidence="1">
    <location>
        <begin position="43"/>
        <end position="128"/>
    </location>
</feature>
<evidence type="ECO:0000313" key="2">
    <source>
        <dbReference type="EMBL" id="ORW16179.1"/>
    </source>
</evidence>
<dbReference type="Pfam" id="PF01464">
    <property type="entry name" value="SLT"/>
    <property type="match status" value="1"/>
</dbReference>
<sequence length="147" mass="15632">MSTDEVNLKKEGFPGGPDAYRQYLGKTFDLMGITDPVARANWTRGLMTGIGRESGFRPDAVNLSDSNARGARMVDGAPAGASRGGMQTIPATFAANHQPGTSRAIYDPIANLAAGMNYLMRRYHVARDGSNLSAVGQFNPQHAPGGY</sequence>
<reference evidence="2 3" key="1">
    <citation type="submission" date="2016-01" db="EMBL/GenBank/DDBJ databases">
        <title>The new phylogeny of the genus Mycobacterium.</title>
        <authorList>
            <person name="Tarcisio F."/>
            <person name="Conor M."/>
            <person name="Antonella G."/>
            <person name="Elisabetta G."/>
            <person name="Giulia F.S."/>
            <person name="Sara T."/>
            <person name="Anna F."/>
            <person name="Clotilde B."/>
            <person name="Roberto B."/>
            <person name="Veronica D.S."/>
            <person name="Fabio R."/>
            <person name="Monica P."/>
            <person name="Olivier J."/>
            <person name="Enrico T."/>
            <person name="Nicola S."/>
        </authorList>
    </citation>
    <scope>NUCLEOTIDE SEQUENCE [LARGE SCALE GENOMIC DNA]</scope>
    <source>
        <strain evidence="2 3">DSM 44803</strain>
    </source>
</reference>
<evidence type="ECO:0000313" key="3">
    <source>
        <dbReference type="Proteomes" id="UP000193781"/>
    </source>
</evidence>
<dbReference type="InterPro" id="IPR023346">
    <property type="entry name" value="Lysozyme-like_dom_sf"/>
</dbReference>
<evidence type="ECO:0000259" key="1">
    <source>
        <dbReference type="Pfam" id="PF01464"/>
    </source>
</evidence>
<accession>A0A1X1YYJ7</accession>
<keyword evidence="3" id="KW-1185">Reference proteome</keyword>